<feature type="compositionally biased region" description="Low complexity" evidence="8">
    <location>
        <begin position="28"/>
        <end position="57"/>
    </location>
</feature>
<evidence type="ECO:0000256" key="1">
    <source>
        <dbReference type="ARBA" id="ARBA00004651"/>
    </source>
</evidence>
<feature type="region of interest" description="Disordered" evidence="8">
    <location>
        <begin position="1"/>
        <end position="83"/>
    </location>
</feature>
<evidence type="ECO:0000256" key="8">
    <source>
        <dbReference type="SAM" id="MobiDB-lite"/>
    </source>
</evidence>
<accession>A0A917SV02</accession>
<feature type="transmembrane region" description="Helical" evidence="9">
    <location>
        <begin position="348"/>
        <end position="370"/>
    </location>
</feature>
<dbReference type="Pfam" id="PF09594">
    <property type="entry name" value="GT87"/>
    <property type="match status" value="1"/>
</dbReference>
<evidence type="ECO:0000256" key="4">
    <source>
        <dbReference type="ARBA" id="ARBA00022692"/>
    </source>
</evidence>
<sequence length="613" mass="66508">MTDLPADPGSERPEARQGPVFAEHEVAGSARPPSPSGSRSEQRSGTVAVADPVAEPAPHGRRARRAAVGRADSLGPRDRVVPTWTDPTVRRASDLVGGPLGRHALVGRAPILTPLRVCLAMAIVVLICGWLYKAACIQQTSDGNGGVVLDQGGQRPWITGCYNDVVPLYGSHKLDTLSKPYATSWDEDGQARYMEYPVVTGYWMWGVAEVSHWYGQLAAQIGLPVPLNVAGYFTINAVLLALLYLLAVACTARMARRRIWDTAIMCLSPLLVVHAFTNWDLLAIGLTAAAMWAWSRGRWDPDRPNAAVGWAVACGVLVGVGTAAKLYPVLLLGPLLVLCVRTGRLRPWFAAAGSAAVVWLVINVPVALAYPSGWYEFIRLNSERPAEYDSWYFLFSTFSGSRVFDAAPGATSPTFLNWFSLLLFGIACVAIGWFALAARRRPRVAQLFFLVVAAFLLTNKVWSPQYSLWLLPLVVLALPRWRPVLAWQFAEWAVWILLMLTFDTDAGKNLPIYPFAGAAVIRDVLLLALVIRVVREIRRPDRDLVRLAGDDDPTGGVLDGAPDRRTVPGLVLAGPLGRVRALRGARGRSAAGDWDDPGDPDVPAAVGPTPARG</sequence>
<name>A0A917SV02_9ACTN</name>
<evidence type="ECO:0000256" key="3">
    <source>
        <dbReference type="ARBA" id="ARBA00022679"/>
    </source>
</evidence>
<feature type="transmembrane region" description="Helical" evidence="9">
    <location>
        <begin position="270"/>
        <end position="295"/>
    </location>
</feature>
<keyword evidence="4 9" id="KW-0812">Transmembrane</keyword>
<evidence type="ECO:0000256" key="5">
    <source>
        <dbReference type="ARBA" id="ARBA00022989"/>
    </source>
</evidence>
<comment type="caution">
    <text evidence="10">The sequence shown here is derived from an EMBL/GenBank/DDBJ whole genome shotgun (WGS) entry which is preliminary data.</text>
</comment>
<keyword evidence="6 9" id="KW-0472">Membrane</keyword>
<evidence type="ECO:0000256" key="6">
    <source>
        <dbReference type="ARBA" id="ARBA00023136"/>
    </source>
</evidence>
<feature type="transmembrane region" description="Helical" evidence="9">
    <location>
        <begin position="512"/>
        <end position="534"/>
    </location>
</feature>
<comment type="subcellular location">
    <subcellularLocation>
        <location evidence="1">Cell membrane</location>
        <topology evidence="1">Multi-pass membrane protein</topology>
    </subcellularLocation>
</comment>
<dbReference type="GO" id="GO:0016758">
    <property type="term" value="F:hexosyltransferase activity"/>
    <property type="evidence" value="ECO:0007669"/>
    <property type="project" value="InterPro"/>
</dbReference>
<evidence type="ECO:0000256" key="7">
    <source>
        <dbReference type="ARBA" id="ARBA00024033"/>
    </source>
</evidence>
<feature type="transmembrane region" description="Helical" evidence="9">
    <location>
        <begin position="415"/>
        <end position="438"/>
    </location>
</feature>
<dbReference type="AlphaFoldDB" id="A0A917SV02"/>
<organism evidence="10 11">
    <name type="scientific">Nakamurella endophytica</name>
    <dbReference type="NCBI Taxonomy" id="1748367"/>
    <lineage>
        <taxon>Bacteria</taxon>
        <taxon>Bacillati</taxon>
        <taxon>Actinomycetota</taxon>
        <taxon>Actinomycetes</taxon>
        <taxon>Nakamurellales</taxon>
        <taxon>Nakamurellaceae</taxon>
        <taxon>Nakamurella</taxon>
    </lineage>
</organism>
<keyword evidence="2" id="KW-1003">Cell membrane</keyword>
<dbReference type="GO" id="GO:0005886">
    <property type="term" value="C:plasma membrane"/>
    <property type="evidence" value="ECO:0007669"/>
    <property type="project" value="UniProtKB-SubCell"/>
</dbReference>
<evidence type="ECO:0000256" key="9">
    <source>
        <dbReference type="SAM" id="Phobius"/>
    </source>
</evidence>
<evidence type="ECO:0000313" key="10">
    <source>
        <dbReference type="EMBL" id="GGL96750.1"/>
    </source>
</evidence>
<dbReference type="RefSeq" id="WP_229674154.1">
    <property type="nucleotide sequence ID" value="NZ_BMNA01000003.1"/>
</dbReference>
<feature type="transmembrane region" description="Helical" evidence="9">
    <location>
        <begin position="307"/>
        <end position="327"/>
    </location>
</feature>
<dbReference type="Proteomes" id="UP000655208">
    <property type="component" value="Unassembled WGS sequence"/>
</dbReference>
<keyword evidence="11" id="KW-1185">Reference proteome</keyword>
<proteinExistence type="inferred from homology"/>
<keyword evidence="5 9" id="KW-1133">Transmembrane helix</keyword>
<dbReference type="EMBL" id="BMNA01000003">
    <property type="protein sequence ID" value="GGL96750.1"/>
    <property type="molecule type" value="Genomic_DNA"/>
</dbReference>
<keyword evidence="3" id="KW-0808">Transferase</keyword>
<reference evidence="10" key="2">
    <citation type="submission" date="2020-09" db="EMBL/GenBank/DDBJ databases">
        <authorList>
            <person name="Sun Q."/>
            <person name="Zhou Y."/>
        </authorList>
    </citation>
    <scope>NUCLEOTIDE SEQUENCE</scope>
    <source>
        <strain evidence="10">CGMCC 4.7308</strain>
    </source>
</reference>
<feature type="compositionally biased region" description="Low complexity" evidence="8">
    <location>
        <begin position="601"/>
        <end position="613"/>
    </location>
</feature>
<evidence type="ECO:0000256" key="2">
    <source>
        <dbReference type="ARBA" id="ARBA00022475"/>
    </source>
</evidence>
<feature type="transmembrane region" description="Helical" evidence="9">
    <location>
        <begin position="444"/>
        <end position="462"/>
    </location>
</feature>
<protein>
    <submittedName>
        <fullName evidence="10">Membrane protein</fullName>
    </submittedName>
</protein>
<dbReference type="InterPro" id="IPR018584">
    <property type="entry name" value="GT87"/>
</dbReference>
<gene>
    <name evidence="10" type="ORF">GCM10011594_15630</name>
</gene>
<comment type="similarity">
    <text evidence="7">Belongs to the glycosyltransferase 87 family.</text>
</comment>
<feature type="transmembrane region" description="Helical" evidence="9">
    <location>
        <begin position="229"/>
        <end position="249"/>
    </location>
</feature>
<evidence type="ECO:0000313" key="11">
    <source>
        <dbReference type="Proteomes" id="UP000655208"/>
    </source>
</evidence>
<reference evidence="10" key="1">
    <citation type="journal article" date="2014" name="Int. J. Syst. Evol. Microbiol.">
        <title>Complete genome sequence of Corynebacterium casei LMG S-19264T (=DSM 44701T), isolated from a smear-ripened cheese.</title>
        <authorList>
            <consortium name="US DOE Joint Genome Institute (JGI-PGF)"/>
            <person name="Walter F."/>
            <person name="Albersmeier A."/>
            <person name="Kalinowski J."/>
            <person name="Ruckert C."/>
        </authorList>
    </citation>
    <scope>NUCLEOTIDE SEQUENCE</scope>
    <source>
        <strain evidence="10">CGMCC 4.7308</strain>
    </source>
</reference>
<feature type="region of interest" description="Disordered" evidence="8">
    <location>
        <begin position="588"/>
        <end position="613"/>
    </location>
</feature>